<dbReference type="PANTHER" id="PTHR36118">
    <property type="entry name" value="ION-TRANSLOCATING OXIDOREDUCTASE COMPLEX SUBUNIT G"/>
    <property type="match status" value="1"/>
</dbReference>
<keyword evidence="5" id="KW-0249">Electron transport</keyword>
<feature type="domain" description="FMN-binding" evidence="6">
    <location>
        <begin position="87"/>
        <end position="178"/>
    </location>
</feature>
<dbReference type="Proteomes" id="UP000190285">
    <property type="component" value="Unassembled WGS sequence"/>
</dbReference>
<reference evidence="8" key="1">
    <citation type="submission" date="2017-02" db="EMBL/GenBank/DDBJ databases">
        <authorList>
            <person name="Varghese N."/>
            <person name="Submissions S."/>
        </authorList>
    </citation>
    <scope>NUCLEOTIDE SEQUENCE [LARGE SCALE GENOMIC DNA]</scope>
    <source>
        <strain evidence="8">M1</strain>
    </source>
</reference>
<evidence type="ECO:0000256" key="2">
    <source>
        <dbReference type="ARBA" id="ARBA00022553"/>
    </source>
</evidence>
<evidence type="ECO:0000259" key="6">
    <source>
        <dbReference type="SMART" id="SM00900"/>
    </source>
</evidence>
<keyword evidence="3" id="KW-0285">Flavoprotein</keyword>
<gene>
    <name evidence="7" type="ORF">SAMN02194393_01097</name>
</gene>
<sequence>MYFLFISLILLKEGKTFKNIKFAFSIMIIVFLLSSCDSKIHKEVNEVIQKDQTVNRLSEYEDDTIYGVYHVTDGKKEECIQLVSQKGFVDEIKMMVIIDFKEDEIKEIKILSHNESQDYGALLTEKWFLERFKGRETDDILNVVKMSAKEESQIVAITGATITSEGVVKGVNQCINNYKRVKGE</sequence>
<proteinExistence type="predicted"/>
<dbReference type="EMBL" id="FUZT01000002">
    <property type="protein sequence ID" value="SKC49184.1"/>
    <property type="molecule type" value="Genomic_DNA"/>
</dbReference>
<dbReference type="PANTHER" id="PTHR36118:SF1">
    <property type="entry name" value="ION-TRANSLOCATING OXIDOREDUCTASE COMPLEX SUBUNIT G"/>
    <property type="match status" value="1"/>
</dbReference>
<protein>
    <submittedName>
        <fullName evidence="7">FMN-binding domain-containing protein</fullName>
    </submittedName>
</protein>
<dbReference type="InterPro" id="IPR007329">
    <property type="entry name" value="FMN-bd"/>
</dbReference>
<evidence type="ECO:0000313" key="7">
    <source>
        <dbReference type="EMBL" id="SKC49184.1"/>
    </source>
</evidence>
<organism evidence="7 8">
    <name type="scientific">Maledivibacter halophilus</name>
    <dbReference type="NCBI Taxonomy" id="36842"/>
    <lineage>
        <taxon>Bacteria</taxon>
        <taxon>Bacillati</taxon>
        <taxon>Bacillota</taxon>
        <taxon>Clostridia</taxon>
        <taxon>Peptostreptococcales</taxon>
        <taxon>Caminicellaceae</taxon>
        <taxon>Maledivibacter</taxon>
    </lineage>
</organism>
<keyword evidence="8" id="KW-1185">Reference proteome</keyword>
<evidence type="ECO:0000256" key="1">
    <source>
        <dbReference type="ARBA" id="ARBA00022448"/>
    </source>
</evidence>
<evidence type="ECO:0000313" key="8">
    <source>
        <dbReference type="Proteomes" id="UP000190285"/>
    </source>
</evidence>
<evidence type="ECO:0000256" key="3">
    <source>
        <dbReference type="ARBA" id="ARBA00022630"/>
    </source>
</evidence>
<dbReference type="InterPro" id="IPR010209">
    <property type="entry name" value="Ion_transpt_RnfG/RsxG"/>
</dbReference>
<evidence type="ECO:0000256" key="4">
    <source>
        <dbReference type="ARBA" id="ARBA00022643"/>
    </source>
</evidence>
<dbReference type="STRING" id="36842.SAMN02194393_01097"/>
<dbReference type="GO" id="GO:0022900">
    <property type="term" value="P:electron transport chain"/>
    <property type="evidence" value="ECO:0007669"/>
    <property type="project" value="InterPro"/>
</dbReference>
<accession>A0A1T5JCV6</accession>
<keyword evidence="1" id="KW-0813">Transport</keyword>
<keyword evidence="2" id="KW-0597">Phosphoprotein</keyword>
<keyword evidence="4" id="KW-0288">FMN</keyword>
<dbReference type="SMART" id="SM00900">
    <property type="entry name" value="FMN_bind"/>
    <property type="match status" value="1"/>
</dbReference>
<dbReference type="GO" id="GO:0005886">
    <property type="term" value="C:plasma membrane"/>
    <property type="evidence" value="ECO:0007669"/>
    <property type="project" value="InterPro"/>
</dbReference>
<dbReference type="AlphaFoldDB" id="A0A1T5JCV6"/>
<dbReference type="GO" id="GO:0009055">
    <property type="term" value="F:electron transfer activity"/>
    <property type="evidence" value="ECO:0007669"/>
    <property type="project" value="InterPro"/>
</dbReference>
<evidence type="ECO:0000256" key="5">
    <source>
        <dbReference type="ARBA" id="ARBA00022982"/>
    </source>
</evidence>
<name>A0A1T5JCV6_9FIRM</name>
<dbReference type="Pfam" id="PF04205">
    <property type="entry name" value="FMN_bind"/>
    <property type="match status" value="1"/>
</dbReference>
<dbReference type="GO" id="GO:0010181">
    <property type="term" value="F:FMN binding"/>
    <property type="evidence" value="ECO:0007669"/>
    <property type="project" value="InterPro"/>
</dbReference>